<dbReference type="InterPro" id="IPR036513">
    <property type="entry name" value="STAS_dom_sf"/>
</dbReference>
<evidence type="ECO:0000259" key="1">
    <source>
        <dbReference type="PROSITE" id="PS50801"/>
    </source>
</evidence>
<dbReference type="Pfam" id="PF13466">
    <property type="entry name" value="STAS_2"/>
    <property type="match status" value="1"/>
</dbReference>
<keyword evidence="3" id="KW-1185">Reference proteome</keyword>
<dbReference type="SUPFAM" id="SSF52091">
    <property type="entry name" value="SpoIIaa-like"/>
    <property type="match status" value="1"/>
</dbReference>
<dbReference type="OrthoDB" id="5297990at2"/>
<reference evidence="2 3" key="1">
    <citation type="submission" date="2018-04" db="EMBL/GenBank/DDBJ databases">
        <title>Novel species isolated from glacier.</title>
        <authorList>
            <person name="Liu Q."/>
            <person name="Xin Y.-H."/>
        </authorList>
    </citation>
    <scope>NUCLEOTIDE SEQUENCE [LARGE SCALE GENOMIC DNA]</scope>
    <source>
        <strain evidence="2 3">GT1R17</strain>
    </source>
</reference>
<proteinExistence type="predicted"/>
<evidence type="ECO:0000313" key="3">
    <source>
        <dbReference type="Proteomes" id="UP000244248"/>
    </source>
</evidence>
<dbReference type="Proteomes" id="UP000244248">
    <property type="component" value="Unassembled WGS sequence"/>
</dbReference>
<comment type="caution">
    <text evidence="2">The sequence shown here is derived from an EMBL/GenBank/DDBJ whole genome shotgun (WGS) entry which is preliminary data.</text>
</comment>
<dbReference type="PROSITE" id="PS50801">
    <property type="entry name" value="STAS"/>
    <property type="match status" value="1"/>
</dbReference>
<name>A0A2T5MDJ6_9GAMM</name>
<organism evidence="2 3">
    <name type="scientific">Stenotrophobium rhamnosiphilum</name>
    <dbReference type="NCBI Taxonomy" id="2029166"/>
    <lineage>
        <taxon>Bacteria</taxon>
        <taxon>Pseudomonadati</taxon>
        <taxon>Pseudomonadota</taxon>
        <taxon>Gammaproteobacteria</taxon>
        <taxon>Nevskiales</taxon>
        <taxon>Nevskiaceae</taxon>
        <taxon>Stenotrophobium</taxon>
    </lineage>
</organism>
<dbReference type="CDD" id="cd07043">
    <property type="entry name" value="STAS_anti-anti-sigma_factors"/>
    <property type="match status" value="1"/>
</dbReference>
<dbReference type="InterPro" id="IPR002645">
    <property type="entry name" value="STAS_dom"/>
</dbReference>
<accession>A0A2T5MDJ6</accession>
<gene>
    <name evidence="2" type="ORF">CJD38_14180</name>
</gene>
<evidence type="ECO:0000313" key="2">
    <source>
        <dbReference type="EMBL" id="PTU30646.1"/>
    </source>
</evidence>
<dbReference type="InterPro" id="IPR058548">
    <property type="entry name" value="MlaB-like_STAS"/>
</dbReference>
<feature type="domain" description="STAS" evidence="1">
    <location>
        <begin position="33"/>
        <end position="88"/>
    </location>
</feature>
<sequence>MANSMTTLPTTLSFSTVSALLPQADTLIASGALDLSGVTRADSAGISLLLELNRRAQARGVQLRMTGANEQIRSLLSFFGLDEILTLA</sequence>
<dbReference type="InterPro" id="IPR052746">
    <property type="entry name" value="MlaB_ABC_Transporter"/>
</dbReference>
<dbReference type="PANTHER" id="PTHR35849:SF1">
    <property type="entry name" value="INTERMEMBRANE PHOSPHOLIPID TRANSPORT SYSTEM BINDING PROTEIN MLAB"/>
    <property type="match status" value="1"/>
</dbReference>
<dbReference type="EMBL" id="QANS01000005">
    <property type="protein sequence ID" value="PTU30646.1"/>
    <property type="molecule type" value="Genomic_DNA"/>
</dbReference>
<dbReference type="AlphaFoldDB" id="A0A2T5MDJ6"/>
<protein>
    <submittedName>
        <fullName evidence="2">Anti-anti-sigma factor</fullName>
    </submittedName>
</protein>
<dbReference type="Gene3D" id="3.30.750.24">
    <property type="entry name" value="STAS domain"/>
    <property type="match status" value="1"/>
</dbReference>
<dbReference type="PANTHER" id="PTHR35849">
    <property type="entry name" value="BLR2341 PROTEIN"/>
    <property type="match status" value="1"/>
</dbReference>